<proteinExistence type="predicted"/>
<keyword evidence="1" id="KW-1133">Transmembrane helix</keyword>
<protein>
    <submittedName>
        <fullName evidence="2">Uncharacterized protein</fullName>
    </submittedName>
</protein>
<dbReference type="EMBL" id="LAIU01000003">
    <property type="protein sequence ID" value="KKB25630.1"/>
    <property type="molecule type" value="Genomic_DNA"/>
</dbReference>
<comment type="caution">
    <text evidence="2">The sequence shown here is derived from an EMBL/GenBank/DDBJ whole genome shotgun (WGS) entry which is preliminary data.</text>
</comment>
<evidence type="ECO:0000313" key="3">
    <source>
        <dbReference type="Proteomes" id="UP000033530"/>
    </source>
</evidence>
<evidence type="ECO:0000313" key="2">
    <source>
        <dbReference type="EMBL" id="KKB25630.1"/>
    </source>
</evidence>
<sequence length="478" mass="54433">MDYIKKIKEELYDIKSQAKKADITKLHIAPNIAEKVLGNAEKVTKKSISKEYLLGIIDTSLTGRGKEGIYFSGEKIVIKEMLTEPVTIYFSEIEEVIIENRIKKDKKLPYNIIKFKNGDKYEISDISSDYIDAHLFAKLVNEIIVENAGNDFSEKNQITPLEDLGDKEKFAYIKILCNYAFFDDDIIDSKEYEEIINFVVRVKLDKSFRIPLRMYMMNEEKMQSTDELISYLEESCYEEEFELIIKSLVKDIISIFMLKENKYWKEDKFLTKIINEYNVTDGQVEFFIMSYKQTQDILTNKLDDKEIAKKYKDLNANAKLVGMPLAALFLTGTGGVSAIGITSGFSLLGMGSLIGISSLFTGIGPIAVAGIASYKGFQNIMGTKNQQKNNKHRELMLKEIVKNKQLQLQYLIEDNNSLIEQLANSILQNKINDAKVKKLARIVKKVGRSQKNVANDVVNLGEESTLINVPQNSEIVIN</sequence>
<gene>
    <name evidence="2" type="ORF">VV61_05985</name>
</gene>
<feature type="transmembrane region" description="Helical" evidence="1">
    <location>
        <begin position="320"/>
        <end position="341"/>
    </location>
</feature>
<name>A0AAJ0JQ12_STACA</name>
<reference evidence="2 3" key="1">
    <citation type="submission" date="2015-03" db="EMBL/GenBank/DDBJ databases">
        <title>Draft Genome Sequence of S. carnosus subsp. utilis LTH 7013, Isolated from South Tirolean Ham.</title>
        <authorList>
            <person name="Mueller A."/>
            <person name="Huptas C."/>
            <person name="Wenning M."/>
            <person name="Weiss A."/>
            <person name="Schmidt H."/>
        </authorList>
    </citation>
    <scope>NUCLEOTIDE SEQUENCE [LARGE SCALE GENOMIC DNA]</scope>
    <source>
        <strain evidence="2 3">LTH7013</strain>
    </source>
</reference>
<dbReference type="AlphaFoldDB" id="A0AAJ0JQ12"/>
<accession>A0AAJ0JQ12</accession>
<evidence type="ECO:0000256" key="1">
    <source>
        <dbReference type="SAM" id="Phobius"/>
    </source>
</evidence>
<organism evidence="2 3">
    <name type="scientific">Staphylococcus carnosus</name>
    <dbReference type="NCBI Taxonomy" id="1281"/>
    <lineage>
        <taxon>Bacteria</taxon>
        <taxon>Bacillati</taxon>
        <taxon>Bacillota</taxon>
        <taxon>Bacilli</taxon>
        <taxon>Bacillales</taxon>
        <taxon>Staphylococcaceae</taxon>
        <taxon>Staphylococcus</taxon>
    </lineage>
</organism>
<keyword evidence="1" id="KW-0812">Transmembrane</keyword>
<keyword evidence="1" id="KW-0472">Membrane</keyword>
<feature type="transmembrane region" description="Helical" evidence="1">
    <location>
        <begin position="353"/>
        <end position="374"/>
    </location>
</feature>
<dbReference type="Proteomes" id="UP000033530">
    <property type="component" value="Unassembled WGS sequence"/>
</dbReference>
<dbReference type="RefSeq" id="WP_046099852.1">
    <property type="nucleotide sequence ID" value="NZ_CP015552.1"/>
</dbReference>